<dbReference type="GO" id="GO:0004312">
    <property type="term" value="F:fatty acid synthase activity"/>
    <property type="evidence" value="ECO:0007669"/>
    <property type="project" value="TreeGrafter"/>
</dbReference>
<dbReference type="Gene3D" id="3.40.50.720">
    <property type="entry name" value="NAD(P)-binding Rossmann-like Domain"/>
    <property type="match status" value="3"/>
</dbReference>
<dbReference type="InterPro" id="IPR020841">
    <property type="entry name" value="PKS_Beta-ketoAc_synthase_dom"/>
</dbReference>
<reference evidence="12 13" key="1">
    <citation type="journal article" date="2012" name="J. Bacteriol.">
        <title>Draft Genome Sequence of the Purple Photosynthetic Bacterium Phaeospirillum molischianum DSM120, a Particularly Versatile Bacterium.</title>
        <authorList>
            <person name="Duquesne K."/>
            <person name="Prima V."/>
            <person name="Ji B."/>
            <person name="Rouy Z."/>
            <person name="Medigue C."/>
            <person name="Talla E."/>
            <person name="Sturgis J.N."/>
        </authorList>
    </citation>
    <scope>NUCLEOTIDE SEQUENCE [LARGE SCALE GENOMIC DNA]</scope>
    <source>
        <strain evidence="13">DSM120</strain>
    </source>
</reference>
<keyword evidence="5" id="KW-0511">Multifunctional enzyme</keyword>
<dbReference type="InterPro" id="IPR014030">
    <property type="entry name" value="Ketoacyl_synth_N"/>
</dbReference>
<keyword evidence="2" id="KW-0597">Phosphoprotein</keyword>
<feature type="domain" description="Ketosynthase family 3 (KS3)" evidence="10">
    <location>
        <begin position="4"/>
        <end position="429"/>
    </location>
</feature>
<dbReference type="InterPro" id="IPR013154">
    <property type="entry name" value="ADH-like_N"/>
</dbReference>
<organism evidence="12 13">
    <name type="scientific">Magnetospirillum molischianum DSM 120</name>
    <dbReference type="NCBI Taxonomy" id="1150626"/>
    <lineage>
        <taxon>Bacteria</taxon>
        <taxon>Pseudomonadati</taxon>
        <taxon>Pseudomonadota</taxon>
        <taxon>Alphaproteobacteria</taxon>
        <taxon>Rhodospirillales</taxon>
        <taxon>Rhodospirillaceae</taxon>
        <taxon>Magnetospirillum</taxon>
    </lineage>
</organism>
<dbReference type="PROSITE" id="PS00606">
    <property type="entry name" value="KS3_1"/>
    <property type="match status" value="1"/>
</dbReference>
<keyword evidence="6" id="KW-0012">Acyltransferase</keyword>
<dbReference type="Pfam" id="PF16197">
    <property type="entry name" value="KAsynt_C_assoc"/>
    <property type="match status" value="1"/>
</dbReference>
<dbReference type="GO" id="GO:0031177">
    <property type="term" value="F:phosphopantetheine binding"/>
    <property type="evidence" value="ECO:0007669"/>
    <property type="project" value="InterPro"/>
</dbReference>
<feature type="domain" description="Carrier" evidence="9">
    <location>
        <begin position="2365"/>
        <end position="2443"/>
    </location>
</feature>
<dbReference type="Pfam" id="PF14765">
    <property type="entry name" value="PS-DH"/>
    <property type="match status" value="1"/>
</dbReference>
<dbReference type="PROSITE" id="PS52019">
    <property type="entry name" value="PKS_MFAS_DH"/>
    <property type="match status" value="1"/>
</dbReference>
<dbReference type="InterPro" id="IPR013149">
    <property type="entry name" value="ADH-like_C"/>
</dbReference>
<dbReference type="InterPro" id="IPR002364">
    <property type="entry name" value="Quin_OxRdtase/zeta-crystal_CS"/>
</dbReference>
<dbReference type="Pfam" id="PF08240">
    <property type="entry name" value="ADH_N"/>
    <property type="match status" value="1"/>
</dbReference>
<dbReference type="InterPro" id="IPR049900">
    <property type="entry name" value="PKS_mFAS_DH"/>
</dbReference>
<dbReference type="Gene3D" id="3.90.180.10">
    <property type="entry name" value="Medium-chain alcohol dehydrogenases, catalytic domain"/>
    <property type="match status" value="1"/>
</dbReference>
<dbReference type="InterPro" id="IPR029063">
    <property type="entry name" value="SAM-dependent_MTases_sf"/>
</dbReference>
<dbReference type="InterPro" id="IPR057326">
    <property type="entry name" value="KR_dom"/>
</dbReference>
<dbReference type="Pfam" id="PF00698">
    <property type="entry name" value="Acyl_transf_1"/>
    <property type="match status" value="1"/>
</dbReference>
<dbReference type="Pfam" id="PF21089">
    <property type="entry name" value="PKS_DH_N"/>
    <property type="match status" value="1"/>
</dbReference>
<evidence type="ECO:0000256" key="5">
    <source>
        <dbReference type="ARBA" id="ARBA00023268"/>
    </source>
</evidence>
<evidence type="ECO:0000256" key="4">
    <source>
        <dbReference type="ARBA" id="ARBA00022857"/>
    </source>
</evidence>
<dbReference type="GO" id="GO:0004315">
    <property type="term" value="F:3-oxoacyl-[acyl-carrier-protein] synthase activity"/>
    <property type="evidence" value="ECO:0007669"/>
    <property type="project" value="InterPro"/>
</dbReference>
<gene>
    <name evidence="12" type="primary">wcbR</name>
    <name evidence="12" type="ORF">PHAMO_510010</name>
</gene>
<dbReference type="SUPFAM" id="SSF55048">
    <property type="entry name" value="Probable ACP-binding domain of malonyl-CoA ACP transacylase"/>
    <property type="match status" value="1"/>
</dbReference>
<dbReference type="PANTHER" id="PTHR43775">
    <property type="entry name" value="FATTY ACID SYNTHASE"/>
    <property type="match status" value="1"/>
</dbReference>
<dbReference type="Proteomes" id="UP000004169">
    <property type="component" value="Unassembled WGS sequence"/>
</dbReference>
<dbReference type="SUPFAM" id="SSF50129">
    <property type="entry name" value="GroES-like"/>
    <property type="match status" value="1"/>
</dbReference>
<dbReference type="Pfam" id="PF02801">
    <property type="entry name" value="Ketoacyl-synt_C"/>
    <property type="match status" value="1"/>
</dbReference>
<dbReference type="SUPFAM" id="SSF52151">
    <property type="entry name" value="FabD/lysophospholipase-like"/>
    <property type="match status" value="1"/>
</dbReference>
<dbReference type="Gene3D" id="3.40.50.150">
    <property type="entry name" value="Vaccinia Virus protein VP39"/>
    <property type="match status" value="1"/>
</dbReference>
<feature type="region of interest" description="N-terminal hotdog fold" evidence="8">
    <location>
        <begin position="892"/>
        <end position="1015"/>
    </location>
</feature>
<evidence type="ECO:0000259" key="9">
    <source>
        <dbReference type="PROSITE" id="PS50075"/>
    </source>
</evidence>
<keyword evidence="3" id="KW-0808">Transferase</keyword>
<feature type="active site" description="Proton acceptor; for dehydratase activity" evidence="8">
    <location>
        <position position="925"/>
    </location>
</feature>
<evidence type="ECO:0000259" key="11">
    <source>
        <dbReference type="PROSITE" id="PS52019"/>
    </source>
</evidence>
<dbReference type="PANTHER" id="PTHR43775:SF37">
    <property type="entry name" value="SI:DKEY-61P9.11"/>
    <property type="match status" value="1"/>
</dbReference>
<dbReference type="SMART" id="SM00827">
    <property type="entry name" value="PKS_AT"/>
    <property type="match status" value="1"/>
</dbReference>
<dbReference type="InterPro" id="IPR050091">
    <property type="entry name" value="PKS_NRPS_Biosynth_Enz"/>
</dbReference>
<dbReference type="SMART" id="SM01294">
    <property type="entry name" value="PKS_PP_betabranch"/>
    <property type="match status" value="1"/>
</dbReference>
<dbReference type="InterPro" id="IPR014043">
    <property type="entry name" value="Acyl_transferase_dom"/>
</dbReference>
<dbReference type="InterPro" id="IPR016035">
    <property type="entry name" value="Acyl_Trfase/lysoPLipase"/>
</dbReference>
<dbReference type="SMART" id="SM00829">
    <property type="entry name" value="PKS_ER"/>
    <property type="match status" value="1"/>
</dbReference>
<dbReference type="InterPro" id="IPR016039">
    <property type="entry name" value="Thiolase-like"/>
</dbReference>
<dbReference type="InterPro" id="IPR013217">
    <property type="entry name" value="Methyltransf_12"/>
</dbReference>
<dbReference type="SUPFAM" id="SSF47336">
    <property type="entry name" value="ACP-like"/>
    <property type="match status" value="1"/>
</dbReference>
<dbReference type="SMART" id="SM00823">
    <property type="entry name" value="PKS_PP"/>
    <property type="match status" value="1"/>
</dbReference>
<dbReference type="GO" id="GO:0006633">
    <property type="term" value="P:fatty acid biosynthetic process"/>
    <property type="evidence" value="ECO:0007669"/>
    <property type="project" value="InterPro"/>
</dbReference>
<evidence type="ECO:0000256" key="3">
    <source>
        <dbReference type="ARBA" id="ARBA00022679"/>
    </source>
</evidence>
<dbReference type="PROSITE" id="PS52004">
    <property type="entry name" value="KS3_2"/>
    <property type="match status" value="1"/>
</dbReference>
<dbReference type="Gene3D" id="3.30.70.3290">
    <property type="match status" value="1"/>
</dbReference>
<evidence type="ECO:0000259" key="10">
    <source>
        <dbReference type="PROSITE" id="PS52004"/>
    </source>
</evidence>
<dbReference type="CDD" id="cd00833">
    <property type="entry name" value="PKS"/>
    <property type="match status" value="1"/>
</dbReference>
<dbReference type="InterPro" id="IPR006162">
    <property type="entry name" value="Ppantetheine_attach_site"/>
</dbReference>
<dbReference type="InterPro" id="IPR036736">
    <property type="entry name" value="ACP-like_sf"/>
</dbReference>
<dbReference type="InterPro" id="IPR001227">
    <property type="entry name" value="Ac_transferase_dom_sf"/>
</dbReference>
<keyword evidence="1" id="KW-0596">Phosphopantetheine</keyword>
<dbReference type="InterPro" id="IPR020806">
    <property type="entry name" value="PKS_PP-bd"/>
</dbReference>
<comment type="function">
    <text evidence="7">Involved in production of the polyketide antibiotic thailandamide.</text>
</comment>
<dbReference type="eggNOG" id="COG3321">
    <property type="taxonomic scope" value="Bacteria"/>
</dbReference>
<dbReference type="SUPFAM" id="SSF51735">
    <property type="entry name" value="NAD(P)-binding Rossmann-fold domains"/>
    <property type="match status" value="3"/>
</dbReference>
<dbReference type="InterPro" id="IPR042104">
    <property type="entry name" value="PKS_dehydratase_sf"/>
</dbReference>
<evidence type="ECO:0000256" key="7">
    <source>
        <dbReference type="ARBA" id="ARBA00054155"/>
    </source>
</evidence>
<dbReference type="SUPFAM" id="SSF53901">
    <property type="entry name" value="Thiolase-like"/>
    <property type="match status" value="1"/>
</dbReference>
<dbReference type="PROSITE" id="PS00012">
    <property type="entry name" value="PHOSPHOPANTETHEINE"/>
    <property type="match status" value="1"/>
</dbReference>
<feature type="region of interest" description="C-terminal hotdog fold" evidence="8">
    <location>
        <begin position="1027"/>
        <end position="1173"/>
    </location>
</feature>
<dbReference type="Pfam" id="PF00550">
    <property type="entry name" value="PP-binding"/>
    <property type="match status" value="1"/>
</dbReference>
<dbReference type="SMART" id="SM00826">
    <property type="entry name" value="PKS_DH"/>
    <property type="match status" value="1"/>
</dbReference>
<dbReference type="InterPro" id="IPR014031">
    <property type="entry name" value="Ketoacyl_synth_C"/>
</dbReference>
<keyword evidence="4" id="KW-0521">NADP</keyword>
<dbReference type="eggNOG" id="COG0604">
    <property type="taxonomic scope" value="Bacteria"/>
</dbReference>
<evidence type="ECO:0000256" key="1">
    <source>
        <dbReference type="ARBA" id="ARBA00022450"/>
    </source>
</evidence>
<dbReference type="Pfam" id="PF08659">
    <property type="entry name" value="KR"/>
    <property type="match status" value="1"/>
</dbReference>
<dbReference type="Gene3D" id="1.10.1200.10">
    <property type="entry name" value="ACP-like"/>
    <property type="match status" value="1"/>
</dbReference>
<dbReference type="STRING" id="1150626.PHAMO_510010"/>
<feature type="domain" description="PKS/mFAS DH" evidence="11">
    <location>
        <begin position="892"/>
        <end position="1173"/>
    </location>
</feature>
<evidence type="ECO:0000256" key="6">
    <source>
        <dbReference type="ARBA" id="ARBA00023315"/>
    </source>
</evidence>
<dbReference type="InterPro" id="IPR013968">
    <property type="entry name" value="PKS_KR"/>
</dbReference>
<dbReference type="Pfam" id="PF08242">
    <property type="entry name" value="Methyltransf_12"/>
    <property type="match status" value="1"/>
</dbReference>
<dbReference type="InterPro" id="IPR020843">
    <property type="entry name" value="ER"/>
</dbReference>
<dbReference type="Pfam" id="PF00107">
    <property type="entry name" value="ADH_zinc_N"/>
    <property type="match status" value="1"/>
</dbReference>
<dbReference type="RefSeq" id="WP_002730767.1">
    <property type="nucleotide sequence ID" value="NZ_CAHP01000047.1"/>
</dbReference>
<dbReference type="SMART" id="SM00825">
    <property type="entry name" value="PKS_KS"/>
    <property type="match status" value="1"/>
</dbReference>
<dbReference type="Gene3D" id="3.10.129.110">
    <property type="entry name" value="Polyketide synthase dehydratase"/>
    <property type="match status" value="1"/>
</dbReference>
<evidence type="ECO:0000313" key="12">
    <source>
        <dbReference type="EMBL" id="CCG42896.1"/>
    </source>
</evidence>
<feature type="active site" description="Proton donor; for dehydratase activity" evidence="8">
    <location>
        <position position="1088"/>
    </location>
</feature>
<dbReference type="InterPro" id="IPR020807">
    <property type="entry name" value="PKS_DH"/>
</dbReference>
<sequence>MVLKNTVAIVGCACRFPAASNPDDFWKILTEGRDVVSTIPPERWNQSSFFHPDKAEPGRSYTFSAGVLGDLSGFDAAFFGISPREAEQIDPQQRLLLELTWEALEQGGQRPSTLAGTDTAVFVGISGMDYSNARQDDPSSANAYFMLGSTLSIAANRISFCFDFNGPSMAIDTACSSGMMAMHEAFQAVQSGRVPQAVVGSVNLLLSPYPFIGFSKASMLSNYGRCRAFDKLAAGYVRAEGGGVLVLKPLAQAQRDGDRILAIVRGADTNCDGHTSGIALPSSERQEALLRQVYQRFGVDPAAVSYIEAHGTGTAVGDPAEAGAIGRAIGCHRPAGRPLPIGSVKSNIGHLEPASGMAGMIKALLMLKHGQIPRSLHIETPNPDIDFEGMNLTLARALAPLPRHDDHPAVIGINSFGFGGANVHVILEEYPQPAPATTPPQPGQSEPPLVLSARSEPALRAMAGQIADLLERTSPPAWYDLAHTTALRRDHHDHRLVVHAGDAIPHLRQFSETGRDERIVSGKVVSPTRRRVGFVFSGNGAQFAGMGRSLLVQDPVFRAEVDRIDTLIQQIAGWSVIAEMQADPENSRLADTEVAQPLLFAFQAGLVASLAARGLVAEAVTGHSVGEVAAAYCAGALTLDQAVKLILTRSAVQGRTKGLGRMAAVELPPSGDIASYLAPLAGQVEIAAYNSPHGLTLSGETDPLLALTDRLTGDGLTVRVLKLDYAFHSHLLDPVREDLLVGLANLQPAPARVEIHSTVLGARIDGERLDAEYWWRNLREPVYFREAITRMAEEGVSVFVEIGPHPIMQSYVRQTLRASNQPGQVMFVTSNKSGEAERVSLAVDRAYTLGAPIAFSQLLPRPGAPVDLPPYPWQRERFWHPHTPEARGPLWQQDEGSLLGTRVIPDQPLWERQIDAALFPFLADHVVGGAVLFPATGFLEVLIEAATCLFPGEQADIEAFEISRPLVLDPGRSKMMRVTWSAAESKLRIESRTRMQDEPWLLHVVARLSRPGYLPAPAPLPTCPNTAVTVEAEAHYALARRIGLDYGPCFQTVSTVAIDDDTAWVELTIPDGIIDGFDRFRLHPALIDGCLQGLFDLAASRLGNHRPLAYLPVRFQRFLLYPVIGLAVRCGIRLVRAGTRSLVADFTVIDSEGRVLAEIHGFRFQRAALKRSSEGTTPLYVERSHPLPPVMAFAVPKQAVAAARTALFPPPAINPLTADFDRLAAQQARQAVMALGLDPAMSPIEAAALVHLDLDRFGLLSRVLELAARPEAGTDGNDPDATWRRTLASHLDALAELTLLGRSASALPALLRGEQLDGTAPTAATLAHFHEASPTLAAGADAVADATARFAAAWPPGRRLAILEVGAGAGGLTRRLLGVLPPGDFDLVVSDIDENALDHLRAEFADRPEVRVCRIDLMMAEAARDELPQPGGVDLVVGHGILHVAASTAMALDGIAHLVRPGGAVVISEPAPAAWLDLAFGGTSSWWRMRDDGTWSGRPLSAEELTQAATAAALDEAMVAPVAGALVLAARRPESESAPDFATPIAGGAPWLIVAGTAETAHAEALVEALTSLGSAAQIVMDPPDQPEGWAAIWNETPAGVIDLGGLGENADPETGPLALANRRGWSLLAAAQGWTPREGDTRRPTLILVTREAMSDGTARPEQAVPWGVGRVVRNERPEIDLRQIDLDADAGIIDLAREIVLGAATGGESEVRLGAGRRFGFRVERLDLAEDTVAAGDSSTPTLTFTPGSLDHLRWKSKARIAPAAGEVEIEVRATGLNFRDVMFAMGLLPEEAVEAGFAGATIGMEGSGVITRVGAEVKDLTVGQRVLFFAPSCFSGHVTTRTTAVAPIPTALSFAEAATVPTVFFTVYYALAHLARLGRGDRILIHAAAGGVGMAAIQYARHVGAEIYATAGSPEKRSIVALLGVPADHIMDSRSTAFADQVMAMTGGEGVDVVLNSLAGEAIHKSLAVLRPFGSFLELGKRDFYADSSIGLRPFRNNLSYFGIDADQLLEARPDLARRLFGEVIALFTQGVFHPLPFREFTAPRAIEAFRHMQQARHTGKIVVLPPLQREETPVAISRSPFPLDPTACYLVTGGLGGFGLSTAQWLAEKGARSLVLVSRRGTAQDGPEQETVTALRDAGVRVDERACDVSDPAQVAALVSEIAAGPSPLKGLIHAAACFDDGAVEAMTPERLHRVLAPKLTGAWALHQATLDVPLDFFVVYSSVTTLFGNPGQSNYVAANLALERLIVARRAAGQPALAVGWGPIGDAGYLTRNVTVAETLEQRMGVRLLKSAQAFVWLERLLERPGPAVVTVADLDWRTLRGGLPALTAPRFRAVVGAGSEDSVGDSIDFRALAASMPPEELQKFLTELLAEQIGHVLRLSADKVEIERPIFDMGMDSLMALELRMQIEEKTGIQLSAMAITPDTTIMKLAGYLREHLLGTGATETTVETGMVTELLRSHAVDTGAEDISEVVEDLETKLAEGAKLLS</sequence>
<protein>
    <submittedName>
        <fullName evidence="12">Capsular polysaccharide biosynthesis fatty acid synthase</fullName>
    </submittedName>
</protein>
<evidence type="ECO:0000313" key="13">
    <source>
        <dbReference type="Proteomes" id="UP000004169"/>
    </source>
</evidence>
<dbReference type="EMBL" id="CAHP01000047">
    <property type="protein sequence ID" value="CCG42896.1"/>
    <property type="molecule type" value="Genomic_DNA"/>
</dbReference>
<dbReference type="Gene3D" id="3.40.47.10">
    <property type="match status" value="1"/>
</dbReference>
<dbReference type="PROSITE" id="PS50075">
    <property type="entry name" value="CARRIER"/>
    <property type="match status" value="1"/>
</dbReference>
<dbReference type="InterPro" id="IPR011032">
    <property type="entry name" value="GroES-like_sf"/>
</dbReference>
<dbReference type="PROSITE" id="PS01162">
    <property type="entry name" value="QOR_ZETA_CRYSTAL"/>
    <property type="match status" value="1"/>
</dbReference>
<proteinExistence type="predicted"/>
<dbReference type="CDD" id="cd02440">
    <property type="entry name" value="AdoMet_MTases"/>
    <property type="match status" value="1"/>
</dbReference>
<evidence type="ECO:0000256" key="8">
    <source>
        <dbReference type="PROSITE-ProRule" id="PRU01363"/>
    </source>
</evidence>
<dbReference type="Pfam" id="PF00109">
    <property type="entry name" value="ketoacyl-synt"/>
    <property type="match status" value="1"/>
</dbReference>
<dbReference type="GO" id="GO:0016491">
    <property type="term" value="F:oxidoreductase activity"/>
    <property type="evidence" value="ECO:0007669"/>
    <property type="project" value="InterPro"/>
</dbReference>
<dbReference type="InterPro" id="IPR032821">
    <property type="entry name" value="PKS_assoc"/>
</dbReference>
<dbReference type="CDD" id="cd05195">
    <property type="entry name" value="enoyl_red"/>
    <property type="match status" value="1"/>
</dbReference>
<keyword evidence="13" id="KW-1185">Reference proteome</keyword>
<evidence type="ECO:0000256" key="2">
    <source>
        <dbReference type="ARBA" id="ARBA00022553"/>
    </source>
</evidence>
<dbReference type="FunFam" id="3.40.47.10:FF:000019">
    <property type="entry name" value="Polyketide synthase type I"/>
    <property type="match status" value="1"/>
</dbReference>
<dbReference type="GO" id="GO:0008270">
    <property type="term" value="F:zinc ion binding"/>
    <property type="evidence" value="ECO:0007669"/>
    <property type="project" value="InterPro"/>
</dbReference>
<dbReference type="Gene3D" id="3.40.366.10">
    <property type="entry name" value="Malonyl-Coenzyme A Acyl Carrier Protein, domain 2"/>
    <property type="match status" value="1"/>
</dbReference>
<comment type="caution">
    <text evidence="12">The sequence shown here is derived from an EMBL/GenBank/DDBJ whole genome shotgun (WGS) entry which is preliminary data.</text>
</comment>
<accession>H8FX08</accession>
<dbReference type="InterPro" id="IPR036291">
    <property type="entry name" value="NAD(P)-bd_dom_sf"/>
</dbReference>
<dbReference type="SMART" id="SM00822">
    <property type="entry name" value="PKS_KR"/>
    <property type="match status" value="1"/>
</dbReference>
<dbReference type="InterPro" id="IPR009081">
    <property type="entry name" value="PP-bd_ACP"/>
</dbReference>
<dbReference type="InterPro" id="IPR016036">
    <property type="entry name" value="Malonyl_transacylase_ACP-bd"/>
</dbReference>
<dbReference type="InterPro" id="IPR018201">
    <property type="entry name" value="Ketoacyl_synth_AS"/>
</dbReference>
<dbReference type="SUPFAM" id="SSF53335">
    <property type="entry name" value="S-adenosyl-L-methionine-dependent methyltransferases"/>
    <property type="match status" value="1"/>
</dbReference>
<dbReference type="InterPro" id="IPR049551">
    <property type="entry name" value="PKS_DH_C"/>
</dbReference>
<dbReference type="FunFam" id="3.40.50.720:FF:000209">
    <property type="entry name" value="Polyketide synthase Pks12"/>
    <property type="match status" value="1"/>
</dbReference>
<dbReference type="InterPro" id="IPR049552">
    <property type="entry name" value="PKS_DH_N"/>
</dbReference>
<name>H8FX08_MAGML</name>